<feature type="compositionally biased region" description="Polar residues" evidence="1">
    <location>
        <begin position="243"/>
        <end position="259"/>
    </location>
</feature>
<dbReference type="Pfam" id="PF13620">
    <property type="entry name" value="CarboxypepD_reg"/>
    <property type="match status" value="1"/>
</dbReference>
<gene>
    <name evidence="3" type="ordered locus">Geob_1511</name>
</gene>
<dbReference type="HOGENOM" id="CLU_986127_0_0_7"/>
<keyword evidence="4" id="KW-1185">Reference proteome</keyword>
<organism evidence="3 4">
    <name type="scientific">Geotalea daltonii (strain DSM 22248 / JCM 15807 / FRC-32)</name>
    <name type="common">Geobacter daltonii</name>
    <dbReference type="NCBI Taxonomy" id="316067"/>
    <lineage>
        <taxon>Bacteria</taxon>
        <taxon>Pseudomonadati</taxon>
        <taxon>Thermodesulfobacteriota</taxon>
        <taxon>Desulfuromonadia</taxon>
        <taxon>Geobacterales</taxon>
        <taxon>Geobacteraceae</taxon>
        <taxon>Geotalea</taxon>
    </lineage>
</organism>
<feature type="region of interest" description="Disordered" evidence="1">
    <location>
        <begin position="124"/>
        <end position="147"/>
    </location>
</feature>
<dbReference type="Gene3D" id="2.60.40.1120">
    <property type="entry name" value="Carboxypeptidase-like, regulatory domain"/>
    <property type="match status" value="1"/>
</dbReference>
<accession>B9M5B5</accession>
<evidence type="ECO:0008006" key="5">
    <source>
        <dbReference type="Google" id="ProtNLM"/>
    </source>
</evidence>
<dbReference type="EMBL" id="CP001390">
    <property type="protein sequence ID" value="ACM19870.1"/>
    <property type="molecule type" value="Genomic_DNA"/>
</dbReference>
<evidence type="ECO:0000313" key="4">
    <source>
        <dbReference type="Proteomes" id="UP000007721"/>
    </source>
</evidence>
<dbReference type="STRING" id="316067.Geob_1511"/>
<feature type="signal peptide" evidence="2">
    <location>
        <begin position="1"/>
        <end position="24"/>
    </location>
</feature>
<sequence>MAGIMKTLTYSVAFLFTTATSSFAYGTINGRLQMEKEPLRCAAFAYTTDKAPTSSYSAPFFAVPCGADGAFSMMLPPGTYLIASGISIGSGVFATQPDPKRRLPIEGPLAQIVTVTNNSTITLTRSNDRSNLPPHETSPTGSRSKDTELVTVTGTVRDPAGNPVSLAVVNLLDPDQPSNGRNRIYISTPTDASGEYVIEIVRPRPYLLQAFKSDSLLGNMKSPAAPVDLSSPHNPLRYHITLSPRTHSAPASSGRQPSSLPAPAEKSQGKPKPVPFTDPASL</sequence>
<protein>
    <recommendedName>
        <fullName evidence="5">Carboxypeptidase regulatory-like domain-containing protein</fullName>
    </recommendedName>
</protein>
<dbReference type="OrthoDB" id="9800887at2"/>
<evidence type="ECO:0000313" key="3">
    <source>
        <dbReference type="EMBL" id="ACM19870.1"/>
    </source>
</evidence>
<keyword evidence="2" id="KW-0732">Signal</keyword>
<dbReference type="SUPFAM" id="SSF49464">
    <property type="entry name" value="Carboxypeptidase regulatory domain-like"/>
    <property type="match status" value="1"/>
</dbReference>
<evidence type="ECO:0000256" key="2">
    <source>
        <dbReference type="SAM" id="SignalP"/>
    </source>
</evidence>
<feature type="chain" id="PRO_5002886654" description="Carboxypeptidase regulatory-like domain-containing protein" evidence="2">
    <location>
        <begin position="25"/>
        <end position="282"/>
    </location>
</feature>
<dbReference type="InterPro" id="IPR008969">
    <property type="entry name" value="CarboxyPept-like_regulatory"/>
</dbReference>
<evidence type="ECO:0000256" key="1">
    <source>
        <dbReference type="SAM" id="MobiDB-lite"/>
    </source>
</evidence>
<dbReference type="Proteomes" id="UP000007721">
    <property type="component" value="Chromosome"/>
</dbReference>
<name>B9M5B5_GEODF</name>
<reference evidence="3 4" key="1">
    <citation type="submission" date="2009-01" db="EMBL/GenBank/DDBJ databases">
        <title>Complete sequence of Geobacter sp. FRC-32.</title>
        <authorList>
            <consortium name="US DOE Joint Genome Institute"/>
            <person name="Lucas S."/>
            <person name="Copeland A."/>
            <person name="Lapidus A."/>
            <person name="Glavina del Rio T."/>
            <person name="Dalin E."/>
            <person name="Tice H."/>
            <person name="Bruce D."/>
            <person name="Goodwin L."/>
            <person name="Pitluck S."/>
            <person name="Saunders E."/>
            <person name="Brettin T."/>
            <person name="Detter J.C."/>
            <person name="Han C."/>
            <person name="Larimer F."/>
            <person name="Land M."/>
            <person name="Hauser L."/>
            <person name="Kyrpides N."/>
            <person name="Ovchinnikova G."/>
            <person name="Kostka J."/>
            <person name="Richardson P."/>
        </authorList>
    </citation>
    <scope>NUCLEOTIDE SEQUENCE [LARGE SCALE GENOMIC DNA]</scope>
    <source>
        <strain evidence="4">DSM 22248 / JCM 15807 / FRC-32</strain>
    </source>
</reference>
<feature type="region of interest" description="Disordered" evidence="1">
    <location>
        <begin position="225"/>
        <end position="282"/>
    </location>
</feature>
<proteinExistence type="predicted"/>
<dbReference type="KEGG" id="geo:Geob_1511"/>
<dbReference type="AlphaFoldDB" id="B9M5B5"/>